<evidence type="ECO:0000259" key="2">
    <source>
        <dbReference type="Pfam" id="PF13439"/>
    </source>
</evidence>
<gene>
    <name evidence="3" type="ORF">Dpo_1c07950</name>
</gene>
<feature type="domain" description="Glycosyl transferase family 1" evidence="1">
    <location>
        <begin position="711"/>
        <end position="862"/>
    </location>
</feature>
<feature type="domain" description="Glycosyltransferase subfamily 4-like N-terminal" evidence="2">
    <location>
        <begin position="528"/>
        <end position="675"/>
    </location>
</feature>
<dbReference type="PANTHER" id="PTHR45947:SF3">
    <property type="entry name" value="SULFOQUINOVOSYL TRANSFERASE SQD2"/>
    <property type="match status" value="1"/>
</dbReference>
<evidence type="ECO:0000313" key="3">
    <source>
        <dbReference type="EMBL" id="EMS81654.1"/>
    </source>
</evidence>
<dbReference type="InterPro" id="IPR050194">
    <property type="entry name" value="Glycosyltransferase_grp1"/>
</dbReference>
<dbReference type="EMBL" id="APJX01000001">
    <property type="protein sequence ID" value="EMS81654.1"/>
    <property type="molecule type" value="Genomic_DNA"/>
</dbReference>
<dbReference type="SUPFAM" id="SSF53756">
    <property type="entry name" value="UDP-Glycosyltransferase/glycogen phosphorylase"/>
    <property type="match status" value="1"/>
</dbReference>
<accession>S0G6I3</accession>
<dbReference type="PATRIC" id="fig|1286635.3.peg.832"/>
<organism evidence="3 4">
    <name type="scientific">Desulfotignum phosphitoxidans DSM 13687</name>
    <dbReference type="NCBI Taxonomy" id="1286635"/>
    <lineage>
        <taxon>Bacteria</taxon>
        <taxon>Pseudomonadati</taxon>
        <taxon>Thermodesulfobacteriota</taxon>
        <taxon>Desulfobacteria</taxon>
        <taxon>Desulfobacterales</taxon>
        <taxon>Desulfobacteraceae</taxon>
        <taxon>Desulfotignum</taxon>
    </lineage>
</organism>
<dbReference type="AlphaFoldDB" id="S0G6I3"/>
<dbReference type="Gene3D" id="3.20.20.140">
    <property type="entry name" value="Metal-dependent hydrolases"/>
    <property type="match status" value="1"/>
</dbReference>
<dbReference type="InterPro" id="IPR016195">
    <property type="entry name" value="Pol/histidinol_Pase-like"/>
</dbReference>
<keyword evidence="3" id="KW-0808">Transferase</keyword>
<dbReference type="Gene3D" id="3.40.50.2000">
    <property type="entry name" value="Glycogen Phosphorylase B"/>
    <property type="match status" value="2"/>
</dbReference>
<name>S0G6I3_9BACT</name>
<protein>
    <submittedName>
        <fullName evidence="3">Glycosyl transferase, group 1 family protein</fullName>
    </submittedName>
</protein>
<dbReference type="PANTHER" id="PTHR45947">
    <property type="entry name" value="SULFOQUINOVOSYL TRANSFERASE SQD2"/>
    <property type="match status" value="1"/>
</dbReference>
<dbReference type="Pfam" id="PF13439">
    <property type="entry name" value="Glyco_transf_4"/>
    <property type="match status" value="1"/>
</dbReference>
<evidence type="ECO:0000313" key="4">
    <source>
        <dbReference type="Proteomes" id="UP000014216"/>
    </source>
</evidence>
<sequence>MSESGQFQQQIQQTFQQRLDEHQSQFPEKECLRIDLHCHDCNSDVTDELLGRILRFPETWLKTDELVTCLNEHRCDLVTITNHNNARSCWELMETGRDVLSGAEFTCFFKRFNTRLHVLAYGFTPAQEEILNGLRNDLPAFLTYAADHDISTILPHPLYVGAGAKGPDPVMYEHLALMFDRFEVLNGQRDVWQNLLTWEWLDSLTEERIDHWQKKHGIRSENFCRFVYDKRVTGGSDDHMGLFAGTCGTGLYVPDLEKKRKQTPLSLLALEAIQSGTMHPYGEVFIHEKLNVAFMDYLSQIALNMKEPGLLRMFLHKGSLRDKLVCLGFSNAMQELRRHRFTLFFFRSFHEALHGRRPGLISRFKVTPDFRPLIRAIDEIARARSRDRKRYMELLKTGSSRMFSCLNQIIAKRVASRAGHWEHLDRVRNKNLADLIQQLELPSHVRALFEEDPEPTLDHGSRINLSDFFDALTFPVLAWGVIAGASLLSTRVLMGQREFVNGFARSLGRHVHPRRVLWLTDTLCDDNGVSTSLSRKLSFIQERDLPIDFLVCHDRIQEAPHLKVVPPVGSFTVPGYPDHVFQVPDLLAVQALFIQGGYDRIICSTELLMGLAALFLKQSMAVPVYFFMHTDWLTFFRHTMELPPPVMDRIRRMLRAFYHQFDGIFVLNRDHRNWLTGPAIAYDGSRVYNTAHWVDERFRPLPGDRRAVFGEQISESDIVLVYAGRLSEEKGVFDLPEIMAALDRSGVTVRLVIAGTGPAENRLKALLPGALFLGWVDRFRMPALYSRTDLLVLPSRFDTFGNVILEAMSCGAAVAAYAEKGPLEIIQTRENGILAEDPAGLAEGIARFVRDETFRHTLKKNSLRRARSFSRETIFNAFLNNLGLGDTVHTDGTDSLSERVLKKETLKAAIGY</sequence>
<dbReference type="RefSeq" id="WP_006964418.1">
    <property type="nucleotide sequence ID" value="NZ_APJX01000001.1"/>
</dbReference>
<dbReference type="Pfam" id="PF00534">
    <property type="entry name" value="Glycos_transf_1"/>
    <property type="match status" value="1"/>
</dbReference>
<dbReference type="InterPro" id="IPR001296">
    <property type="entry name" value="Glyco_trans_1"/>
</dbReference>
<dbReference type="SUPFAM" id="SSF89550">
    <property type="entry name" value="PHP domain-like"/>
    <property type="match status" value="1"/>
</dbReference>
<keyword evidence="4" id="KW-1185">Reference proteome</keyword>
<dbReference type="OrthoDB" id="9802525at2"/>
<dbReference type="GO" id="GO:0016757">
    <property type="term" value="F:glycosyltransferase activity"/>
    <property type="evidence" value="ECO:0007669"/>
    <property type="project" value="InterPro"/>
</dbReference>
<proteinExistence type="predicted"/>
<comment type="caution">
    <text evidence="3">The sequence shown here is derived from an EMBL/GenBank/DDBJ whole genome shotgun (WGS) entry which is preliminary data.</text>
</comment>
<evidence type="ECO:0000259" key="1">
    <source>
        <dbReference type="Pfam" id="PF00534"/>
    </source>
</evidence>
<reference evidence="3 4" key="1">
    <citation type="journal article" date="2013" name="Genome Announc.">
        <title>Draft Genome Sequence of Desulfotignum phosphitoxidans DSM 13687 Strain FiPS-3.</title>
        <authorList>
            <person name="Poehlein A."/>
            <person name="Daniel R."/>
            <person name="Simeonova D.D."/>
        </authorList>
    </citation>
    <scope>NUCLEOTIDE SEQUENCE [LARGE SCALE GENOMIC DNA]</scope>
    <source>
        <strain evidence="3 4">DSM 13687</strain>
    </source>
</reference>
<dbReference type="Proteomes" id="UP000014216">
    <property type="component" value="Unassembled WGS sequence"/>
</dbReference>
<dbReference type="InterPro" id="IPR028098">
    <property type="entry name" value="Glyco_trans_4-like_N"/>
</dbReference>